<dbReference type="GO" id="GO:0016787">
    <property type="term" value="F:hydrolase activity"/>
    <property type="evidence" value="ECO:0007669"/>
    <property type="project" value="InterPro"/>
</dbReference>
<dbReference type="InterPro" id="IPR050955">
    <property type="entry name" value="Plant_Biomass_Hydrol_Est"/>
</dbReference>
<dbReference type="PANTHER" id="PTHR43037:SF1">
    <property type="entry name" value="BLL1128 PROTEIN"/>
    <property type="match status" value="1"/>
</dbReference>
<dbReference type="SUPFAM" id="SSF53474">
    <property type="entry name" value="alpha/beta-Hydrolases"/>
    <property type="match status" value="1"/>
</dbReference>
<dbReference type="Gene3D" id="3.40.50.1820">
    <property type="entry name" value="alpha/beta hydrolase"/>
    <property type="match status" value="1"/>
</dbReference>
<dbReference type="Proteomes" id="UP000263900">
    <property type="component" value="Chromosome"/>
</dbReference>
<evidence type="ECO:0000313" key="4">
    <source>
        <dbReference type="EMBL" id="AXY77589.1"/>
    </source>
</evidence>
<name>A0A3B7MWK8_9BACT</name>
<dbReference type="RefSeq" id="WP_119053462.1">
    <property type="nucleotide sequence ID" value="NZ_CP032157.1"/>
</dbReference>
<feature type="chain" id="PRO_5017582405" evidence="2">
    <location>
        <begin position="20"/>
        <end position="259"/>
    </location>
</feature>
<reference evidence="4 5" key="1">
    <citation type="submission" date="2018-09" db="EMBL/GenBank/DDBJ databases">
        <title>Genome sequencing of strain 6GH32-13.</title>
        <authorList>
            <person name="Weon H.-Y."/>
            <person name="Heo J."/>
            <person name="Kwon S.-W."/>
        </authorList>
    </citation>
    <scope>NUCLEOTIDE SEQUENCE [LARGE SCALE GENOMIC DNA]</scope>
    <source>
        <strain evidence="4 5">5GH32-13</strain>
    </source>
</reference>
<dbReference type="InterPro" id="IPR029058">
    <property type="entry name" value="AB_hydrolase_fold"/>
</dbReference>
<evidence type="ECO:0000256" key="2">
    <source>
        <dbReference type="SAM" id="SignalP"/>
    </source>
</evidence>
<keyword evidence="1 2" id="KW-0732">Signal</keyword>
<dbReference type="AlphaFoldDB" id="A0A3B7MWK8"/>
<feature type="signal peptide" evidence="2">
    <location>
        <begin position="1"/>
        <end position="19"/>
    </location>
</feature>
<evidence type="ECO:0000259" key="3">
    <source>
        <dbReference type="Pfam" id="PF02230"/>
    </source>
</evidence>
<dbReference type="KEGG" id="pseg:D3H65_27990"/>
<evidence type="ECO:0000313" key="5">
    <source>
        <dbReference type="Proteomes" id="UP000263900"/>
    </source>
</evidence>
<sequence length="259" mass="29176">MLKTSLTLLLLYVTAISLAQDNSQYEKKEFIRHSDTLRYRILYPENYNPAQKYPLILLLHGAGERGSDNEAQLVHGAGLFTDPANRQQYPAIVVFPQCPKNDFWARIDRDPNRKDSLNGLYFPSDRPIGKSLGLVSELLDSLAPLVNSKKIYVGGLSMGGMGTFELLWRKPGFFAAAFPICGGGDPAKVKEYARKFPIWVFHGDKDNTVLPSNSRLMVNALKAARARVKYTEYPGVGHNSWDNAFKEPDLLKWLLSQKR</sequence>
<dbReference type="Pfam" id="PF02230">
    <property type="entry name" value="Abhydrolase_2"/>
    <property type="match status" value="1"/>
</dbReference>
<proteinExistence type="predicted"/>
<gene>
    <name evidence="4" type="ORF">D3H65_27990</name>
</gene>
<dbReference type="OrthoDB" id="9764953at2"/>
<dbReference type="PANTHER" id="PTHR43037">
    <property type="entry name" value="UNNAMED PRODUCT-RELATED"/>
    <property type="match status" value="1"/>
</dbReference>
<protein>
    <submittedName>
        <fullName evidence="4">Phospholipase</fullName>
    </submittedName>
</protein>
<organism evidence="4 5">
    <name type="scientific">Paraflavitalea soli</name>
    <dbReference type="NCBI Taxonomy" id="2315862"/>
    <lineage>
        <taxon>Bacteria</taxon>
        <taxon>Pseudomonadati</taxon>
        <taxon>Bacteroidota</taxon>
        <taxon>Chitinophagia</taxon>
        <taxon>Chitinophagales</taxon>
        <taxon>Chitinophagaceae</taxon>
        <taxon>Paraflavitalea</taxon>
    </lineage>
</organism>
<dbReference type="EMBL" id="CP032157">
    <property type="protein sequence ID" value="AXY77589.1"/>
    <property type="molecule type" value="Genomic_DNA"/>
</dbReference>
<evidence type="ECO:0000256" key="1">
    <source>
        <dbReference type="ARBA" id="ARBA00022729"/>
    </source>
</evidence>
<keyword evidence="5" id="KW-1185">Reference proteome</keyword>
<dbReference type="InterPro" id="IPR003140">
    <property type="entry name" value="PLipase/COase/thioEstase"/>
</dbReference>
<accession>A0A3B7MWK8</accession>
<feature type="domain" description="Phospholipase/carboxylesterase/thioesterase" evidence="3">
    <location>
        <begin position="54"/>
        <end position="245"/>
    </location>
</feature>